<dbReference type="AlphaFoldDB" id="A0AAV0FJ52"/>
<dbReference type="Pfam" id="PF12999">
    <property type="entry name" value="PRKCSH-like"/>
    <property type="match status" value="1"/>
</dbReference>
<keyword evidence="1" id="KW-1133">Transmembrane helix</keyword>
<accession>A0AAV0FJ52</accession>
<dbReference type="GO" id="GO:0017177">
    <property type="term" value="C:glucosidase II complex"/>
    <property type="evidence" value="ECO:0007669"/>
    <property type="project" value="TreeGrafter"/>
</dbReference>
<evidence type="ECO:0000256" key="1">
    <source>
        <dbReference type="SAM" id="Phobius"/>
    </source>
</evidence>
<evidence type="ECO:0000313" key="5">
    <source>
        <dbReference type="Proteomes" id="UP001152523"/>
    </source>
</evidence>
<evidence type="ECO:0000313" key="3">
    <source>
        <dbReference type="EMBL" id="CAH9109501.1"/>
    </source>
</evidence>
<dbReference type="PANTHER" id="PTHR12630">
    <property type="entry name" value="N-LINKED OLIGOSACCHARIDE PROCESSING"/>
    <property type="match status" value="1"/>
</dbReference>
<organism evidence="4 5">
    <name type="scientific">Cuscuta epithymum</name>
    <dbReference type="NCBI Taxonomy" id="186058"/>
    <lineage>
        <taxon>Eukaryota</taxon>
        <taxon>Viridiplantae</taxon>
        <taxon>Streptophyta</taxon>
        <taxon>Embryophyta</taxon>
        <taxon>Tracheophyta</taxon>
        <taxon>Spermatophyta</taxon>
        <taxon>Magnoliopsida</taxon>
        <taxon>eudicotyledons</taxon>
        <taxon>Gunneridae</taxon>
        <taxon>Pentapetalae</taxon>
        <taxon>asterids</taxon>
        <taxon>lamiids</taxon>
        <taxon>Solanales</taxon>
        <taxon>Convolvulaceae</taxon>
        <taxon>Cuscuteae</taxon>
        <taxon>Cuscuta</taxon>
        <taxon>Cuscuta subgen. Cuscuta</taxon>
    </lineage>
</organism>
<proteinExistence type="predicted"/>
<comment type="caution">
    <text evidence="4">The sequence shown here is derived from an EMBL/GenBank/DDBJ whole genome shotgun (WGS) entry which is preliminary data.</text>
</comment>
<name>A0AAV0FJ52_9ASTE</name>
<evidence type="ECO:0000259" key="2">
    <source>
        <dbReference type="Pfam" id="PF12999"/>
    </source>
</evidence>
<dbReference type="EMBL" id="CAMAPF010000989">
    <property type="protein sequence ID" value="CAH9135473.1"/>
    <property type="molecule type" value="Genomic_DNA"/>
</dbReference>
<sequence length="235" mass="26553">MRHSSIKKLIFFPFCSFVFFPFQHKEIRLTVPENSHLTLMETGDALQKTLLLHLCVASLSFHLCRSSTLQLPIGIHPLDEKYYTSSELINCKDGSKSFTRDRLNDDFCDCLDGTDEPGTAACPHGKFYCRNMGNMPKFLFSSQVNDRICDCCDGSDENDGAISCPNTCVMGGDFAYKTRSHISRDDLVRKVGTEDPVQKVKGLKILVVLQVLIILIVVASPLLCRRTRSRRRHSR</sequence>
<dbReference type="EMBL" id="CAMAPF010000154">
    <property type="protein sequence ID" value="CAH9109501.1"/>
    <property type="molecule type" value="Genomic_DNA"/>
</dbReference>
<dbReference type="Proteomes" id="UP001152523">
    <property type="component" value="Unassembled WGS sequence"/>
</dbReference>
<dbReference type="InterPro" id="IPR039794">
    <property type="entry name" value="Gtb1-like"/>
</dbReference>
<dbReference type="InterPro" id="IPR028146">
    <property type="entry name" value="PRKCSH_N"/>
</dbReference>
<protein>
    <recommendedName>
        <fullName evidence="2">Glucosidase II beta subunit N-terminal domain-containing protein</fullName>
    </recommendedName>
</protein>
<dbReference type="GO" id="GO:0006491">
    <property type="term" value="P:N-glycan processing"/>
    <property type="evidence" value="ECO:0007669"/>
    <property type="project" value="TreeGrafter"/>
</dbReference>
<feature type="transmembrane region" description="Helical" evidence="1">
    <location>
        <begin position="205"/>
        <end position="224"/>
    </location>
</feature>
<keyword evidence="5" id="KW-1185">Reference proteome</keyword>
<dbReference type="PANTHER" id="PTHR12630:SF17">
    <property type="entry name" value="EXPRESSED PROTEIN"/>
    <property type="match status" value="1"/>
</dbReference>
<evidence type="ECO:0000313" key="4">
    <source>
        <dbReference type="EMBL" id="CAH9135473.1"/>
    </source>
</evidence>
<keyword evidence="1" id="KW-0812">Transmembrane</keyword>
<feature type="domain" description="Glucosidase II beta subunit N-terminal" evidence="2">
    <location>
        <begin position="59"/>
        <end position="170"/>
    </location>
</feature>
<gene>
    <name evidence="3" type="ORF">CEPIT_LOCUS18784</name>
    <name evidence="4" type="ORF">CEPIT_LOCUS34538</name>
</gene>
<reference evidence="4" key="1">
    <citation type="submission" date="2022-07" db="EMBL/GenBank/DDBJ databases">
        <authorList>
            <person name="Macas J."/>
            <person name="Novak P."/>
            <person name="Neumann P."/>
        </authorList>
    </citation>
    <scope>NUCLEOTIDE SEQUENCE</scope>
</reference>
<keyword evidence="1" id="KW-0472">Membrane</keyword>